<reference evidence="12 13" key="1">
    <citation type="submission" date="2024-02" db="EMBL/GenBank/DDBJ databases">
        <title>Bacteria isolated from the canopy kelp, Nereocystis luetkeana.</title>
        <authorList>
            <person name="Pfister C.A."/>
            <person name="Younker I.T."/>
            <person name="Light S.H."/>
        </authorList>
    </citation>
    <scope>NUCLEOTIDE SEQUENCE [LARGE SCALE GENOMIC DNA]</scope>
    <source>
        <strain evidence="12 13">TI.4.07</strain>
    </source>
</reference>
<keyword evidence="6 11" id="KW-0862">Zinc</keyword>
<comment type="catalytic activity">
    <reaction evidence="10 11">
        <text>7-carboxy-7-carbaguanine + NH4(+) + 2 ATP = 7-cyano-7-carbaguanine + 2 AMP + 2 diphosphate + 2 H(+)</text>
        <dbReference type="Rhea" id="RHEA:27982"/>
        <dbReference type="ChEBI" id="CHEBI:15378"/>
        <dbReference type="ChEBI" id="CHEBI:28938"/>
        <dbReference type="ChEBI" id="CHEBI:30616"/>
        <dbReference type="ChEBI" id="CHEBI:33019"/>
        <dbReference type="ChEBI" id="CHEBI:45075"/>
        <dbReference type="ChEBI" id="CHEBI:61036"/>
        <dbReference type="ChEBI" id="CHEBI:456215"/>
        <dbReference type="EC" id="6.3.4.20"/>
    </reaction>
</comment>
<evidence type="ECO:0000256" key="6">
    <source>
        <dbReference type="ARBA" id="ARBA00022833"/>
    </source>
</evidence>
<keyword evidence="5 11" id="KW-0671">Queuosine biosynthesis</keyword>
<keyword evidence="2 11" id="KW-0436">Ligase</keyword>
<keyword evidence="4 11" id="KW-0547">Nucleotide-binding</keyword>
<dbReference type="InterPro" id="IPR018317">
    <property type="entry name" value="QueC"/>
</dbReference>
<feature type="binding site" evidence="11">
    <location>
        <position position="199"/>
    </location>
    <ligand>
        <name>Zn(2+)</name>
        <dbReference type="ChEBI" id="CHEBI:29105"/>
    </ligand>
</feature>
<evidence type="ECO:0000256" key="5">
    <source>
        <dbReference type="ARBA" id="ARBA00022785"/>
    </source>
</evidence>
<dbReference type="Gene3D" id="3.40.50.620">
    <property type="entry name" value="HUPs"/>
    <property type="match status" value="1"/>
</dbReference>
<dbReference type="NCBIfam" id="TIGR00364">
    <property type="entry name" value="7-cyano-7-deazaguanine synthase QueC"/>
    <property type="match status" value="1"/>
</dbReference>
<evidence type="ECO:0000256" key="8">
    <source>
        <dbReference type="ARBA" id="ARBA00037993"/>
    </source>
</evidence>
<evidence type="ECO:0000256" key="10">
    <source>
        <dbReference type="ARBA" id="ARBA00047890"/>
    </source>
</evidence>
<evidence type="ECO:0000256" key="11">
    <source>
        <dbReference type="HAMAP-Rule" id="MF_01633"/>
    </source>
</evidence>
<dbReference type="HAMAP" id="MF_01633">
    <property type="entry name" value="QueC"/>
    <property type="match status" value="1"/>
</dbReference>
<accession>A0ABU9G6H3</accession>
<comment type="pathway">
    <text evidence="1 11">Purine metabolism; 7-cyano-7-deazaguanine biosynthesis.</text>
</comment>
<dbReference type="PANTHER" id="PTHR42914:SF1">
    <property type="entry name" value="7-CYANO-7-DEAZAGUANINE SYNTHASE"/>
    <property type="match status" value="1"/>
</dbReference>
<evidence type="ECO:0000256" key="2">
    <source>
        <dbReference type="ARBA" id="ARBA00022598"/>
    </source>
</evidence>
<feature type="binding site" evidence="11">
    <location>
        <position position="193"/>
    </location>
    <ligand>
        <name>Zn(2+)</name>
        <dbReference type="ChEBI" id="CHEBI:29105"/>
    </ligand>
</feature>
<evidence type="ECO:0000256" key="3">
    <source>
        <dbReference type="ARBA" id="ARBA00022723"/>
    </source>
</evidence>
<keyword evidence="7 11" id="KW-0067">ATP-binding</keyword>
<feature type="binding site" evidence="11">
    <location>
        <position position="196"/>
    </location>
    <ligand>
        <name>Zn(2+)</name>
        <dbReference type="ChEBI" id="CHEBI:29105"/>
    </ligand>
</feature>
<dbReference type="Proteomes" id="UP001379949">
    <property type="component" value="Unassembled WGS sequence"/>
</dbReference>
<dbReference type="Pfam" id="PF06508">
    <property type="entry name" value="QueC"/>
    <property type="match status" value="1"/>
</dbReference>
<dbReference type="RefSeq" id="WP_341567028.1">
    <property type="nucleotide sequence ID" value="NZ_JBAKAR010000005.1"/>
</dbReference>
<dbReference type="EMBL" id="JBAKAR010000005">
    <property type="protein sequence ID" value="MEL0613229.1"/>
    <property type="molecule type" value="Genomic_DNA"/>
</dbReference>
<sequence length="219" mass="23785">MPEKAVVVYSGGMDSFTVLNTSIKQGLDVYALSFNYGQKHSKELIVAAEVCKQLNIPHKVVDITAINSLMAGSSLTGDSEIPEGDYESESMKSTVVPNRNMVLLSMAIAYAVSLEAGKVYYGAHSGDHHIYPDCRPEFVDAMNAVSKIANYQSVEIVTPFLNNSKGEILKAGLAMDLDYGKTWTCYNGREKSCGKCGACNERLEAFAEQGKTDPLAYEA</sequence>
<protein>
    <recommendedName>
        <fullName evidence="9 11">7-cyano-7-deazaguanine synthase</fullName>
        <ecNumber evidence="9 11">6.3.4.20</ecNumber>
    </recommendedName>
    <alternativeName>
        <fullName evidence="11">7-cyano-7-carbaguanine synthase</fullName>
    </alternativeName>
    <alternativeName>
        <fullName evidence="11">PreQ(0) synthase</fullName>
    </alternativeName>
    <alternativeName>
        <fullName evidence="11">Queuosine biosynthesis protein QueC</fullName>
    </alternativeName>
</protein>
<dbReference type="SUPFAM" id="SSF52402">
    <property type="entry name" value="Adenine nucleotide alpha hydrolases-like"/>
    <property type="match status" value="1"/>
</dbReference>
<dbReference type="EC" id="6.3.4.20" evidence="9 11"/>
<feature type="binding site" evidence="11">
    <location>
        <begin position="9"/>
        <end position="19"/>
    </location>
    <ligand>
        <name>ATP</name>
        <dbReference type="ChEBI" id="CHEBI:30616"/>
    </ligand>
</feature>
<evidence type="ECO:0000313" key="13">
    <source>
        <dbReference type="Proteomes" id="UP001379949"/>
    </source>
</evidence>
<gene>
    <name evidence="11 12" type="primary">queC</name>
    <name evidence="12" type="ORF">V6242_08725</name>
</gene>
<dbReference type="GO" id="GO:0016874">
    <property type="term" value="F:ligase activity"/>
    <property type="evidence" value="ECO:0007669"/>
    <property type="project" value="UniProtKB-KW"/>
</dbReference>
<name>A0ABU9G6H3_9GAMM</name>
<comment type="function">
    <text evidence="11">Catalyzes the ATP-dependent conversion of 7-carboxy-7-deazaguanine (CDG) to 7-cyano-7-deazaguanine (preQ(0)).</text>
</comment>
<dbReference type="PIRSF" id="PIRSF006293">
    <property type="entry name" value="ExsB"/>
    <property type="match status" value="1"/>
</dbReference>
<keyword evidence="13" id="KW-1185">Reference proteome</keyword>
<evidence type="ECO:0000313" key="12">
    <source>
        <dbReference type="EMBL" id="MEL0613229.1"/>
    </source>
</evidence>
<dbReference type="InterPro" id="IPR014729">
    <property type="entry name" value="Rossmann-like_a/b/a_fold"/>
</dbReference>
<comment type="caution">
    <text evidence="12">The sequence shown here is derived from an EMBL/GenBank/DDBJ whole genome shotgun (WGS) entry which is preliminary data.</text>
</comment>
<proteinExistence type="inferred from homology"/>
<evidence type="ECO:0000256" key="9">
    <source>
        <dbReference type="ARBA" id="ARBA00039149"/>
    </source>
</evidence>
<comment type="cofactor">
    <cofactor evidence="11">
        <name>Zn(2+)</name>
        <dbReference type="ChEBI" id="CHEBI:29105"/>
    </cofactor>
    <text evidence="11">Binds 1 zinc ion per subunit.</text>
</comment>
<keyword evidence="3 11" id="KW-0479">Metal-binding</keyword>
<evidence type="ECO:0000256" key="4">
    <source>
        <dbReference type="ARBA" id="ARBA00022741"/>
    </source>
</evidence>
<dbReference type="PANTHER" id="PTHR42914">
    <property type="entry name" value="7-CYANO-7-DEAZAGUANINE SYNTHASE"/>
    <property type="match status" value="1"/>
</dbReference>
<evidence type="ECO:0000256" key="1">
    <source>
        <dbReference type="ARBA" id="ARBA00005061"/>
    </source>
</evidence>
<evidence type="ECO:0000256" key="7">
    <source>
        <dbReference type="ARBA" id="ARBA00022840"/>
    </source>
</evidence>
<dbReference type="CDD" id="cd01995">
    <property type="entry name" value="QueC-like"/>
    <property type="match status" value="1"/>
</dbReference>
<comment type="similarity">
    <text evidence="8 11">Belongs to the QueC family.</text>
</comment>
<feature type="binding site" evidence="11">
    <location>
        <position position="185"/>
    </location>
    <ligand>
        <name>Zn(2+)</name>
        <dbReference type="ChEBI" id="CHEBI:29105"/>
    </ligand>
</feature>
<organism evidence="12 13">
    <name type="scientific">Marinomonas arenicola</name>
    <dbReference type="NCBI Taxonomy" id="569601"/>
    <lineage>
        <taxon>Bacteria</taxon>
        <taxon>Pseudomonadati</taxon>
        <taxon>Pseudomonadota</taxon>
        <taxon>Gammaproteobacteria</taxon>
        <taxon>Oceanospirillales</taxon>
        <taxon>Oceanospirillaceae</taxon>
        <taxon>Marinomonas</taxon>
    </lineage>
</organism>